<dbReference type="PROSITE" id="PS50928">
    <property type="entry name" value="ABC_TM1"/>
    <property type="match status" value="1"/>
</dbReference>
<evidence type="ECO:0000256" key="4">
    <source>
        <dbReference type="ARBA" id="ARBA00022692"/>
    </source>
</evidence>
<dbReference type="AlphaFoldDB" id="A0A7J4JI61"/>
<dbReference type="GO" id="GO:0010438">
    <property type="term" value="P:cellular response to sulfur starvation"/>
    <property type="evidence" value="ECO:0007669"/>
    <property type="project" value="TreeGrafter"/>
</dbReference>
<proteinExistence type="inferred from homology"/>
<dbReference type="EMBL" id="DUGH01000154">
    <property type="protein sequence ID" value="HIH17014.1"/>
    <property type="molecule type" value="Genomic_DNA"/>
</dbReference>
<name>A0A7J4JI61_9ARCH</name>
<reference evidence="10" key="1">
    <citation type="journal article" date="2020" name="bioRxiv">
        <title>A rank-normalized archaeal taxonomy based on genome phylogeny resolves widespread incomplete and uneven classifications.</title>
        <authorList>
            <person name="Rinke C."/>
            <person name="Chuvochina M."/>
            <person name="Mussig A.J."/>
            <person name="Chaumeil P.-A."/>
            <person name="Waite D.W."/>
            <person name="Whitman W.B."/>
            <person name="Parks D.H."/>
            <person name="Hugenholtz P."/>
        </authorList>
    </citation>
    <scope>NUCLEOTIDE SEQUENCE [LARGE SCALE GENOMIC DNA]</scope>
</reference>
<dbReference type="PANTHER" id="PTHR30151:SF39">
    <property type="entry name" value="ABC TRANSPORTER PERMEASE PROTEIN"/>
    <property type="match status" value="1"/>
</dbReference>
<dbReference type="Gene3D" id="1.10.3720.10">
    <property type="entry name" value="MetI-like"/>
    <property type="match status" value="1"/>
</dbReference>
<gene>
    <name evidence="9" type="ORF">HA252_06430</name>
</gene>
<dbReference type="PANTHER" id="PTHR30151">
    <property type="entry name" value="ALKANE SULFONATE ABC TRANSPORTER-RELATED, MEMBRANE SUBUNIT"/>
    <property type="match status" value="1"/>
</dbReference>
<evidence type="ECO:0000256" key="1">
    <source>
        <dbReference type="ARBA" id="ARBA00004651"/>
    </source>
</evidence>
<keyword evidence="3" id="KW-1003">Cell membrane</keyword>
<keyword evidence="6 7" id="KW-0472">Membrane</keyword>
<feature type="domain" description="ABC transmembrane type-1" evidence="8">
    <location>
        <begin position="58"/>
        <end position="242"/>
    </location>
</feature>
<dbReference type="GO" id="GO:0055085">
    <property type="term" value="P:transmembrane transport"/>
    <property type="evidence" value="ECO:0007669"/>
    <property type="project" value="InterPro"/>
</dbReference>
<dbReference type="FunFam" id="1.10.3720.10:FF:000003">
    <property type="entry name" value="Aliphatic sulfonate ABC transporter permease"/>
    <property type="match status" value="1"/>
</dbReference>
<keyword evidence="4 7" id="KW-0812">Transmembrane</keyword>
<protein>
    <submittedName>
        <fullName evidence="9">ABC transporter permease</fullName>
    </submittedName>
</protein>
<evidence type="ECO:0000256" key="5">
    <source>
        <dbReference type="ARBA" id="ARBA00022989"/>
    </source>
</evidence>
<dbReference type="GO" id="GO:0005886">
    <property type="term" value="C:plasma membrane"/>
    <property type="evidence" value="ECO:0007669"/>
    <property type="project" value="UniProtKB-SubCell"/>
</dbReference>
<dbReference type="CDD" id="cd06261">
    <property type="entry name" value="TM_PBP2"/>
    <property type="match status" value="1"/>
</dbReference>
<evidence type="ECO:0000256" key="2">
    <source>
        <dbReference type="ARBA" id="ARBA00022448"/>
    </source>
</evidence>
<evidence type="ECO:0000313" key="10">
    <source>
        <dbReference type="Proteomes" id="UP000564964"/>
    </source>
</evidence>
<evidence type="ECO:0000259" key="8">
    <source>
        <dbReference type="PROSITE" id="PS50928"/>
    </source>
</evidence>
<feature type="transmembrane region" description="Helical" evidence="7">
    <location>
        <begin position="62"/>
        <end position="85"/>
    </location>
</feature>
<dbReference type="Pfam" id="PF00528">
    <property type="entry name" value="BPD_transp_1"/>
    <property type="match status" value="1"/>
</dbReference>
<dbReference type="PROSITE" id="PS51257">
    <property type="entry name" value="PROKAR_LIPOPROTEIN"/>
    <property type="match status" value="1"/>
</dbReference>
<accession>A0A7J4JI61</accession>
<evidence type="ECO:0000256" key="7">
    <source>
        <dbReference type="RuleBase" id="RU363032"/>
    </source>
</evidence>
<evidence type="ECO:0000256" key="3">
    <source>
        <dbReference type="ARBA" id="ARBA00022475"/>
    </source>
</evidence>
<feature type="transmembrane region" description="Helical" evidence="7">
    <location>
        <begin position="189"/>
        <end position="209"/>
    </location>
</feature>
<dbReference type="Proteomes" id="UP000564964">
    <property type="component" value="Unassembled WGS sequence"/>
</dbReference>
<evidence type="ECO:0000313" key="9">
    <source>
        <dbReference type="EMBL" id="HIH17014.1"/>
    </source>
</evidence>
<feature type="transmembrane region" description="Helical" evidence="7">
    <location>
        <begin position="221"/>
        <end position="241"/>
    </location>
</feature>
<keyword evidence="5 7" id="KW-1133">Transmembrane helix</keyword>
<comment type="similarity">
    <text evidence="7">Belongs to the binding-protein-dependent transport system permease family.</text>
</comment>
<evidence type="ECO:0000256" key="6">
    <source>
        <dbReference type="ARBA" id="ARBA00023136"/>
    </source>
</evidence>
<organism evidence="9 10">
    <name type="scientific">Candidatus Iainarchaeum sp</name>
    <dbReference type="NCBI Taxonomy" id="3101447"/>
    <lineage>
        <taxon>Archaea</taxon>
        <taxon>Candidatus Iainarchaeota</taxon>
        <taxon>Candidatus Iainarchaeia</taxon>
        <taxon>Candidatus Iainarchaeales</taxon>
        <taxon>Candidatus Iainarchaeaceae</taxon>
        <taxon>Candidatus Iainarchaeum</taxon>
    </lineage>
</organism>
<dbReference type="InterPro" id="IPR035906">
    <property type="entry name" value="MetI-like_sf"/>
</dbReference>
<feature type="transmembrane region" description="Helical" evidence="7">
    <location>
        <begin position="97"/>
        <end position="118"/>
    </location>
</feature>
<comment type="caution">
    <text evidence="9">The sequence shown here is derived from an EMBL/GenBank/DDBJ whole genome shotgun (WGS) entry which is preliminary data.</text>
</comment>
<dbReference type="SUPFAM" id="SSF161098">
    <property type="entry name" value="MetI-like"/>
    <property type="match status" value="1"/>
</dbReference>
<keyword evidence="2 7" id="KW-0813">Transport</keyword>
<comment type="subcellular location">
    <subcellularLocation>
        <location evidence="1 7">Cell membrane</location>
        <topology evidence="1 7">Multi-pass membrane protein</topology>
    </subcellularLocation>
</comment>
<feature type="transmembrane region" description="Helical" evidence="7">
    <location>
        <begin position="124"/>
        <end position="143"/>
    </location>
</feature>
<sequence>MSVFLRWSRPWLLPVALLACWEMVTTFAWVPSSLLAPPDQVLRSLFSLASNGQLLVHVSASLYRLLVGFFLGSLLGAALGIFTGVSKRAEAFLAPTLQAFAPVPPIAWIPLLIVFFGIGEGSKIALIALASFVVVYLHAFQGVRAADQKLVELAHAYKKGRPALVWEVLLPCALPGILTGLRVSLGLSWILLIAAELIASSRGLGWLIWDSRNFSRPDDMLAGMLAIAVLGGLSDRLLALLEKRLLSWRDSFAGA</sequence>
<feature type="transmembrane region" description="Helical" evidence="7">
    <location>
        <begin position="164"/>
        <end position="183"/>
    </location>
</feature>
<dbReference type="InterPro" id="IPR000515">
    <property type="entry name" value="MetI-like"/>
</dbReference>